<protein>
    <submittedName>
        <fullName evidence="1">Uncharacterized protein</fullName>
    </submittedName>
</protein>
<organism evidence="1 2">
    <name type="scientific">Zosterops borbonicus</name>
    <dbReference type="NCBI Taxonomy" id="364589"/>
    <lineage>
        <taxon>Eukaryota</taxon>
        <taxon>Metazoa</taxon>
        <taxon>Chordata</taxon>
        <taxon>Craniata</taxon>
        <taxon>Vertebrata</taxon>
        <taxon>Euteleostomi</taxon>
        <taxon>Archelosauria</taxon>
        <taxon>Archosauria</taxon>
        <taxon>Dinosauria</taxon>
        <taxon>Saurischia</taxon>
        <taxon>Theropoda</taxon>
        <taxon>Coelurosauria</taxon>
        <taxon>Aves</taxon>
        <taxon>Neognathae</taxon>
        <taxon>Neoaves</taxon>
        <taxon>Telluraves</taxon>
        <taxon>Australaves</taxon>
        <taxon>Passeriformes</taxon>
        <taxon>Sylvioidea</taxon>
        <taxon>Zosteropidae</taxon>
        <taxon>Zosterops</taxon>
    </lineage>
</organism>
<proteinExistence type="predicted"/>
<keyword evidence="2" id="KW-1185">Reference proteome</keyword>
<gene>
    <name evidence="1" type="ORF">HGM15179_006502</name>
</gene>
<evidence type="ECO:0000313" key="1">
    <source>
        <dbReference type="EMBL" id="TRZ20605.1"/>
    </source>
</evidence>
<dbReference type="AlphaFoldDB" id="A0A8K1GNG4"/>
<comment type="caution">
    <text evidence="1">The sequence shown here is derived from an EMBL/GenBank/DDBJ whole genome shotgun (WGS) entry which is preliminary data.</text>
</comment>
<reference evidence="1" key="1">
    <citation type="submission" date="2019-04" db="EMBL/GenBank/DDBJ databases">
        <title>Genome assembly of Zosterops borbonicus 15179.</title>
        <authorList>
            <person name="Leroy T."/>
            <person name="Anselmetti Y."/>
            <person name="Tilak M.-K."/>
            <person name="Nabholz B."/>
        </authorList>
    </citation>
    <scope>NUCLEOTIDE SEQUENCE</scope>
    <source>
        <strain evidence="1">HGM_15179</strain>
        <tissue evidence="1">Muscle</tissue>
    </source>
</reference>
<dbReference type="EMBL" id="SWJQ01000144">
    <property type="protein sequence ID" value="TRZ20605.1"/>
    <property type="molecule type" value="Genomic_DNA"/>
</dbReference>
<evidence type="ECO:0000313" key="2">
    <source>
        <dbReference type="Proteomes" id="UP000796761"/>
    </source>
</evidence>
<name>A0A8K1GNG4_9PASS</name>
<accession>A0A8K1GNG4</accession>
<sequence length="126" mass="14171">MVSDLLFHLGHHKSLGPGKKVFLTVTKDTGVDKVLLYALWWDGSKDLESQGKLLTVVGEPNQDVPDPEIRWEGLSPELFMEFDISDLMDWTDSSSPLEIQIRWSLEHPGLVKGVLPMTGELELDDL</sequence>
<dbReference type="Proteomes" id="UP000796761">
    <property type="component" value="Unassembled WGS sequence"/>
</dbReference>